<proteinExistence type="predicted"/>
<dbReference type="GO" id="GO:0008684">
    <property type="term" value="F:2-oxopent-4-enoate hydratase activity"/>
    <property type="evidence" value="ECO:0007669"/>
    <property type="project" value="TreeGrafter"/>
</dbReference>
<protein>
    <submittedName>
        <fullName evidence="3">2-oxo-3-hexenedioate decarboxylase</fullName>
    </submittedName>
</protein>
<reference evidence="3 4" key="1">
    <citation type="submission" date="2016-10" db="EMBL/GenBank/DDBJ databases">
        <authorList>
            <person name="de Groot N.N."/>
        </authorList>
    </citation>
    <scope>NUCLEOTIDE SEQUENCE [LARGE SCALE GENOMIC DNA]</scope>
    <source>
        <strain evidence="3 4">DSM 2895</strain>
    </source>
</reference>
<gene>
    <name evidence="3" type="ORF">SAMN04487909_111147</name>
</gene>
<dbReference type="PANTHER" id="PTHR30143:SF0">
    <property type="entry name" value="2-KETO-4-PENTENOATE HYDRATASE"/>
    <property type="match status" value="1"/>
</dbReference>
<dbReference type="PANTHER" id="PTHR30143">
    <property type="entry name" value="ACID HYDRATASE"/>
    <property type="match status" value="1"/>
</dbReference>
<evidence type="ECO:0000256" key="1">
    <source>
        <dbReference type="ARBA" id="ARBA00023239"/>
    </source>
</evidence>
<keyword evidence="1" id="KW-0456">Lyase</keyword>
<sequence>MSLLNWLKERRLPMQIAEKKTIAQYLLDAERERREVVRVTVDYPELNVENAYAVQEELVRMKCEENLSIVGLKIGLTSRAKMEQMGVEEPIYGYLFNNMLLENYGELSFGTCIHPKVEAEIAFILDKDIEGPGVTGAQVLAATEYVVPALEIIDSRYENFRFTLPDVIADNASASRVVFGNSLTRPDRIDLDLVGMVLNINGKAREMAAGAAVLGHPAHAIAALANMLGRKGETLKTGQIILAGAVTEAVRIDIGDIVQAKMDGLGDVGFTVVD</sequence>
<organism evidence="3 4">
    <name type="scientific">Aneurinibacillus migulanus</name>
    <name type="common">Bacillus migulanus</name>
    <dbReference type="NCBI Taxonomy" id="47500"/>
    <lineage>
        <taxon>Bacteria</taxon>
        <taxon>Bacillati</taxon>
        <taxon>Bacillota</taxon>
        <taxon>Bacilli</taxon>
        <taxon>Bacillales</taxon>
        <taxon>Paenibacillaceae</taxon>
        <taxon>Aneurinibacillus group</taxon>
        <taxon>Aneurinibacillus</taxon>
    </lineage>
</organism>
<name>A0A1G8QUU0_ANEMI</name>
<dbReference type="Proteomes" id="UP000182836">
    <property type="component" value="Unassembled WGS sequence"/>
</dbReference>
<feature type="domain" description="Fumarylacetoacetase-like C-terminal" evidence="2">
    <location>
        <begin position="114"/>
        <end position="273"/>
    </location>
</feature>
<evidence type="ECO:0000313" key="4">
    <source>
        <dbReference type="Proteomes" id="UP000182836"/>
    </source>
</evidence>
<dbReference type="AlphaFoldDB" id="A0A1G8QUU0"/>
<dbReference type="SUPFAM" id="SSF56529">
    <property type="entry name" value="FAH"/>
    <property type="match status" value="1"/>
</dbReference>
<evidence type="ECO:0000259" key="2">
    <source>
        <dbReference type="Pfam" id="PF01557"/>
    </source>
</evidence>
<dbReference type="InterPro" id="IPR036663">
    <property type="entry name" value="Fumarylacetoacetase_C_sf"/>
</dbReference>
<dbReference type="Pfam" id="PF01557">
    <property type="entry name" value="FAA_hydrolase"/>
    <property type="match status" value="1"/>
</dbReference>
<dbReference type="GO" id="GO:0005737">
    <property type="term" value="C:cytoplasm"/>
    <property type="evidence" value="ECO:0007669"/>
    <property type="project" value="TreeGrafter"/>
</dbReference>
<dbReference type="EMBL" id="FNED01000011">
    <property type="protein sequence ID" value="SDJ08458.1"/>
    <property type="molecule type" value="Genomic_DNA"/>
</dbReference>
<accession>A0A1G8QUU0</accession>
<dbReference type="InterPro" id="IPR011234">
    <property type="entry name" value="Fumarylacetoacetase-like_C"/>
</dbReference>
<evidence type="ECO:0000313" key="3">
    <source>
        <dbReference type="EMBL" id="SDJ08458.1"/>
    </source>
</evidence>
<dbReference type="Gene3D" id="3.90.850.10">
    <property type="entry name" value="Fumarylacetoacetase-like, C-terminal domain"/>
    <property type="match status" value="1"/>
</dbReference>
<dbReference type="InterPro" id="IPR050772">
    <property type="entry name" value="Hydratase-Decarb/MhpD_sf"/>
</dbReference>